<keyword evidence="9" id="KW-0969">Cilium</keyword>
<evidence type="ECO:0000256" key="7">
    <source>
        <dbReference type="RuleBase" id="RU362074"/>
    </source>
</evidence>
<reference evidence="9 10" key="1">
    <citation type="submission" date="2020-10" db="EMBL/GenBank/DDBJ databases">
        <title>Phylogeny of dyella-like bacteria.</title>
        <authorList>
            <person name="Fu J."/>
        </authorList>
    </citation>
    <scope>NUCLEOTIDE SEQUENCE [LARGE SCALE GENOMIC DNA]</scope>
    <source>
        <strain evidence="9 10">BB4</strain>
    </source>
</reference>
<dbReference type="Pfam" id="PF01052">
    <property type="entry name" value="FliMN_C"/>
    <property type="match status" value="1"/>
</dbReference>
<dbReference type="InterPro" id="IPR012826">
    <property type="entry name" value="FliN"/>
</dbReference>
<name>A0ABW8K5H6_9GAMM</name>
<keyword evidence="7" id="KW-0975">Bacterial flagellum</keyword>
<comment type="subcellular location">
    <subcellularLocation>
        <location evidence="7">Cell membrane</location>
        <topology evidence="7">Peripheral membrane protein</topology>
        <orientation evidence="7">Cytoplasmic side</orientation>
    </subcellularLocation>
    <subcellularLocation>
        <location evidence="7">Bacterial flagellum basal body</location>
    </subcellularLocation>
</comment>
<comment type="function">
    <text evidence="7">FliN is one of three proteins (FliG, FliN, FliM) that form the rotor-mounted switch complex (C ring), located at the base of the basal body. This complex interacts with the CheY and CheZ chemotaxis proteins, in addition to contacting components of the motor that determine the direction of flagellar rotation.</text>
</comment>
<feature type="domain" description="Flagellar motor switch protein FliN-like C-terminal" evidence="8">
    <location>
        <begin position="38"/>
        <end position="107"/>
    </location>
</feature>
<keyword evidence="4 7" id="KW-0145">Chemotaxis</keyword>
<comment type="similarity">
    <text evidence="1 7">Belongs to the FliN/MopA/SpaO family.</text>
</comment>
<dbReference type="InterPro" id="IPR036429">
    <property type="entry name" value="SpoA-like_sf"/>
</dbReference>
<dbReference type="Gene3D" id="2.30.330.10">
    <property type="entry name" value="SpoA-like"/>
    <property type="match status" value="1"/>
</dbReference>
<dbReference type="Proteomes" id="UP001620408">
    <property type="component" value="Unassembled WGS sequence"/>
</dbReference>
<keyword evidence="6 7" id="KW-0472">Membrane</keyword>
<evidence type="ECO:0000256" key="1">
    <source>
        <dbReference type="ARBA" id="ARBA00009226"/>
    </source>
</evidence>
<sequence length="115" mass="11954">MSIESAEDMDLSLADLGLEEGMPDVASGESPRGPSMRLLRKIPVRLTLEVGGATLPLADLAGLAHGSVVELDRLAGEPLAIKVNGAHIGRAEVVVAGENYGLKIVELDDLEVLAS</sequence>
<evidence type="ECO:0000256" key="6">
    <source>
        <dbReference type="ARBA" id="ARBA00023136"/>
    </source>
</evidence>
<organism evidence="9 10">
    <name type="scientific">Dyella koreensis</name>
    <dbReference type="NCBI Taxonomy" id="311235"/>
    <lineage>
        <taxon>Bacteria</taxon>
        <taxon>Pseudomonadati</taxon>
        <taxon>Pseudomonadota</taxon>
        <taxon>Gammaproteobacteria</taxon>
        <taxon>Lysobacterales</taxon>
        <taxon>Rhodanobacteraceae</taxon>
        <taxon>Dyella</taxon>
    </lineage>
</organism>
<dbReference type="PRINTS" id="PR00956">
    <property type="entry name" value="FLGMOTORFLIN"/>
</dbReference>
<evidence type="ECO:0000256" key="5">
    <source>
        <dbReference type="ARBA" id="ARBA00022779"/>
    </source>
</evidence>
<dbReference type="NCBIfam" id="TIGR02480">
    <property type="entry name" value="fliN"/>
    <property type="match status" value="1"/>
</dbReference>
<dbReference type="InterPro" id="IPR001543">
    <property type="entry name" value="FliN-like_C"/>
</dbReference>
<evidence type="ECO:0000313" key="9">
    <source>
        <dbReference type="EMBL" id="MFK2918150.1"/>
    </source>
</evidence>
<dbReference type="PANTHER" id="PTHR43484:SF1">
    <property type="entry name" value="FLAGELLAR MOTOR SWITCH PROTEIN FLIN"/>
    <property type="match status" value="1"/>
</dbReference>
<accession>A0ABW8K5H6</accession>
<dbReference type="PANTHER" id="PTHR43484">
    <property type="match status" value="1"/>
</dbReference>
<evidence type="ECO:0000313" key="10">
    <source>
        <dbReference type="Proteomes" id="UP001620408"/>
    </source>
</evidence>
<keyword evidence="9" id="KW-0282">Flagellum</keyword>
<dbReference type="EMBL" id="JADIKD010000011">
    <property type="protein sequence ID" value="MFK2918150.1"/>
    <property type="molecule type" value="Genomic_DNA"/>
</dbReference>
<dbReference type="SUPFAM" id="SSF101801">
    <property type="entry name" value="Surface presentation of antigens (SPOA)"/>
    <property type="match status" value="1"/>
</dbReference>
<comment type="caution">
    <text evidence="9">The sequence shown here is derived from an EMBL/GenBank/DDBJ whole genome shotgun (WGS) entry which is preliminary data.</text>
</comment>
<evidence type="ECO:0000256" key="2">
    <source>
        <dbReference type="ARBA" id="ARBA00021897"/>
    </source>
</evidence>
<keyword evidence="5 7" id="KW-0283">Flagellar rotation</keyword>
<protein>
    <recommendedName>
        <fullName evidence="2 7">Flagellar motor switch protein FliN</fullName>
    </recommendedName>
</protein>
<evidence type="ECO:0000256" key="3">
    <source>
        <dbReference type="ARBA" id="ARBA00022475"/>
    </source>
</evidence>
<evidence type="ECO:0000259" key="8">
    <source>
        <dbReference type="Pfam" id="PF01052"/>
    </source>
</evidence>
<keyword evidence="10" id="KW-1185">Reference proteome</keyword>
<keyword evidence="9" id="KW-0966">Cell projection</keyword>
<dbReference type="RefSeq" id="WP_379983905.1">
    <property type="nucleotide sequence ID" value="NZ_JADIKD010000011.1"/>
</dbReference>
<keyword evidence="3 7" id="KW-1003">Cell membrane</keyword>
<proteinExistence type="inferred from homology"/>
<evidence type="ECO:0000256" key="4">
    <source>
        <dbReference type="ARBA" id="ARBA00022500"/>
    </source>
</evidence>
<dbReference type="InterPro" id="IPR051469">
    <property type="entry name" value="FliN/MopA/SpaO"/>
</dbReference>
<gene>
    <name evidence="9" type="primary">fliN</name>
    <name evidence="9" type="ORF">ISS97_12830</name>
</gene>
<dbReference type="InterPro" id="IPR001172">
    <property type="entry name" value="FliN_T3SS_HrcQb"/>
</dbReference>